<dbReference type="EMBL" id="CP151518">
    <property type="protein sequence ID" value="WZN67161.1"/>
    <property type="molecule type" value="Genomic_DNA"/>
</dbReference>
<dbReference type="PROSITE" id="PS00379">
    <property type="entry name" value="CDP_ALCOHOL_P_TRANSF"/>
    <property type="match status" value="1"/>
</dbReference>
<gene>
    <name evidence="7" type="ORF">HKI87_18g87330</name>
</gene>
<dbReference type="PIRSF" id="PIRSF015665">
    <property type="entry name" value="CHOPT"/>
    <property type="match status" value="1"/>
</dbReference>
<evidence type="ECO:0000256" key="2">
    <source>
        <dbReference type="ARBA" id="ARBA00010441"/>
    </source>
</evidence>
<evidence type="ECO:0000256" key="3">
    <source>
        <dbReference type="ARBA" id="ARBA00022679"/>
    </source>
</evidence>
<keyword evidence="6" id="KW-1133">Transmembrane helix</keyword>
<feature type="transmembrane region" description="Helical" evidence="6">
    <location>
        <begin position="212"/>
        <end position="234"/>
    </location>
</feature>
<dbReference type="GO" id="GO:0016780">
    <property type="term" value="F:phosphotransferase activity, for other substituted phosphate groups"/>
    <property type="evidence" value="ECO:0007669"/>
    <property type="project" value="InterPro"/>
</dbReference>
<evidence type="ECO:0000313" key="7">
    <source>
        <dbReference type="EMBL" id="WZN67161.1"/>
    </source>
</evidence>
<evidence type="ECO:0000256" key="6">
    <source>
        <dbReference type="SAM" id="Phobius"/>
    </source>
</evidence>
<organism evidence="7 8">
    <name type="scientific">Chloropicon roscoffensis</name>
    <dbReference type="NCBI Taxonomy" id="1461544"/>
    <lineage>
        <taxon>Eukaryota</taxon>
        <taxon>Viridiplantae</taxon>
        <taxon>Chlorophyta</taxon>
        <taxon>Chloropicophyceae</taxon>
        <taxon>Chloropicales</taxon>
        <taxon>Chloropicaceae</taxon>
        <taxon>Chloropicon</taxon>
    </lineage>
</organism>
<name>A0AAX4PMQ7_9CHLO</name>
<dbReference type="GO" id="GO:0008654">
    <property type="term" value="P:phospholipid biosynthetic process"/>
    <property type="evidence" value="ECO:0007669"/>
    <property type="project" value="InterPro"/>
</dbReference>
<comment type="similarity">
    <text evidence="2 5">Belongs to the CDP-alcohol phosphatidyltransferase class-I family.</text>
</comment>
<accession>A0AAX4PMQ7</accession>
<dbReference type="InterPro" id="IPR000462">
    <property type="entry name" value="CDP-OH_P_trans"/>
</dbReference>
<feature type="transmembrane region" description="Helical" evidence="6">
    <location>
        <begin position="47"/>
        <end position="66"/>
    </location>
</feature>
<evidence type="ECO:0000313" key="8">
    <source>
        <dbReference type="Proteomes" id="UP001472866"/>
    </source>
</evidence>
<dbReference type="InterPro" id="IPR014472">
    <property type="entry name" value="CHOPT"/>
</dbReference>
<sequence length="383" mass="42710">MGFSYISDSGRKRLPQYAYKGKDRSLFYAYVSSPACDWLVEFIPKWVAPNLITFIGLLVMAAGHAVVVSHAPDLHGEVPAWVCVLQAIAGLTYQTLDNLDGKQARRTKTSSPLGLLFDHGVDALVVTVGGLSLAAIFQLGQTWMTLVFWISGATGFFMASWEEYYTDTFDLPPINGPSEGILIFTALELLTAWKGVGIWTSCSIFPGVQNNAFMVVCLLLGSWATVLGNVRAVFAAPHRRHVMKVHFLRALSKILPFVALNFLAFLWLKVSKRNIMVLHPRLVIWTLGLCFAKLVMLLIVAHACAEEYHPWRRSLMPIFFMAAHLGYSMVQNSYSGLDDKQIIESLFAVSVLAYGHMAYSLVNDCCEILDINCFTIKKKEKRT</sequence>
<feature type="transmembrane region" description="Helical" evidence="6">
    <location>
        <begin position="282"/>
        <end position="302"/>
    </location>
</feature>
<dbReference type="PANTHER" id="PTHR10414:SF37">
    <property type="entry name" value="BB IN A BOXCAR, ISOFORM C"/>
    <property type="match status" value="1"/>
</dbReference>
<dbReference type="Pfam" id="PF01066">
    <property type="entry name" value="CDP-OH_P_transf"/>
    <property type="match status" value="1"/>
</dbReference>
<dbReference type="InterPro" id="IPR043130">
    <property type="entry name" value="CDP-OH_PTrfase_TM_dom"/>
</dbReference>
<dbReference type="Proteomes" id="UP001472866">
    <property type="component" value="Chromosome 18"/>
</dbReference>
<keyword evidence="4 6" id="KW-0472">Membrane</keyword>
<keyword evidence="3 5" id="KW-0808">Transferase</keyword>
<comment type="subcellular location">
    <subcellularLocation>
        <location evidence="1">Membrane</location>
    </subcellularLocation>
</comment>
<protein>
    <submittedName>
        <fullName evidence="7">CDP-alcohol phosphatidyltransferase</fullName>
    </submittedName>
</protein>
<reference evidence="7 8" key="1">
    <citation type="submission" date="2024-03" db="EMBL/GenBank/DDBJ databases">
        <title>Complete genome sequence of the green alga Chloropicon roscoffensis RCC1871.</title>
        <authorList>
            <person name="Lemieux C."/>
            <person name="Pombert J.-F."/>
            <person name="Otis C."/>
            <person name="Turmel M."/>
        </authorList>
    </citation>
    <scope>NUCLEOTIDE SEQUENCE [LARGE SCALE GENOMIC DNA]</scope>
    <source>
        <strain evidence="7 8">RCC1871</strain>
    </source>
</reference>
<evidence type="ECO:0000256" key="4">
    <source>
        <dbReference type="ARBA" id="ARBA00023136"/>
    </source>
</evidence>
<keyword evidence="6" id="KW-0812">Transmembrane</keyword>
<evidence type="ECO:0000256" key="1">
    <source>
        <dbReference type="ARBA" id="ARBA00004370"/>
    </source>
</evidence>
<keyword evidence="8" id="KW-1185">Reference proteome</keyword>
<dbReference type="PANTHER" id="PTHR10414">
    <property type="entry name" value="ETHANOLAMINEPHOSPHOTRANSFERASE"/>
    <property type="match status" value="1"/>
</dbReference>
<proteinExistence type="inferred from homology"/>
<dbReference type="AlphaFoldDB" id="A0AAX4PMQ7"/>
<feature type="transmembrane region" description="Helical" evidence="6">
    <location>
        <begin position="254"/>
        <end position="270"/>
    </location>
</feature>
<dbReference type="GO" id="GO:0016020">
    <property type="term" value="C:membrane"/>
    <property type="evidence" value="ECO:0007669"/>
    <property type="project" value="UniProtKB-SubCell"/>
</dbReference>
<feature type="transmembrane region" description="Helical" evidence="6">
    <location>
        <begin position="143"/>
        <end position="161"/>
    </location>
</feature>
<dbReference type="Gene3D" id="1.20.120.1760">
    <property type="match status" value="1"/>
</dbReference>
<feature type="transmembrane region" description="Helical" evidence="6">
    <location>
        <begin position="116"/>
        <end position="136"/>
    </location>
</feature>
<dbReference type="InterPro" id="IPR048254">
    <property type="entry name" value="CDP_ALCOHOL_P_TRANSF_CS"/>
</dbReference>
<evidence type="ECO:0000256" key="5">
    <source>
        <dbReference type="RuleBase" id="RU003750"/>
    </source>
</evidence>